<comment type="caution">
    <text evidence="6">The sequence shown here is derived from an EMBL/GenBank/DDBJ whole genome shotgun (WGS) entry which is preliminary data.</text>
</comment>
<evidence type="ECO:0000313" key="6">
    <source>
        <dbReference type="EMBL" id="KPH63264.1"/>
    </source>
</evidence>
<dbReference type="GO" id="GO:0097347">
    <property type="term" value="C:TAM protein secretion complex"/>
    <property type="evidence" value="ECO:0007669"/>
    <property type="project" value="TreeGrafter"/>
</dbReference>
<comment type="subcellular location">
    <subcellularLocation>
        <location evidence="1">Membrane</location>
        <topology evidence="1">Single-pass membrane protein</topology>
    </subcellularLocation>
</comment>
<reference evidence="6 7" key="1">
    <citation type="submission" date="2015-08" db="EMBL/GenBank/DDBJ databases">
        <title>Draft Genome Sequence of Pseudoalteromonas porphyrae UCD-SED14.</title>
        <authorList>
            <person name="Coil D.A."/>
            <person name="Jospin G."/>
            <person name="Lee R.D."/>
            <person name="Eisen J.A."/>
        </authorList>
    </citation>
    <scope>NUCLEOTIDE SEQUENCE [LARGE SCALE GENOMIC DNA]</scope>
    <source>
        <strain evidence="6 7">UCD-SED14</strain>
    </source>
</reference>
<evidence type="ECO:0000256" key="3">
    <source>
        <dbReference type="ARBA" id="ARBA00022989"/>
    </source>
</evidence>
<dbReference type="GO" id="GO:0005886">
    <property type="term" value="C:plasma membrane"/>
    <property type="evidence" value="ECO:0007669"/>
    <property type="project" value="InterPro"/>
</dbReference>
<dbReference type="OrthoDB" id="5555605at2"/>
<feature type="domain" description="Translocation and assembly module TamB C-terminal" evidence="5">
    <location>
        <begin position="886"/>
        <end position="1223"/>
    </location>
</feature>
<evidence type="ECO:0000259" key="5">
    <source>
        <dbReference type="Pfam" id="PF04357"/>
    </source>
</evidence>
<dbReference type="Pfam" id="PF04357">
    <property type="entry name" value="TamB"/>
    <property type="match status" value="1"/>
</dbReference>
<proteinExistence type="predicted"/>
<evidence type="ECO:0000256" key="4">
    <source>
        <dbReference type="ARBA" id="ARBA00023136"/>
    </source>
</evidence>
<keyword evidence="2" id="KW-0812">Transmembrane</keyword>
<dbReference type="STRING" id="187330.AMS58_12925"/>
<gene>
    <name evidence="6" type="ORF">ADS77_10010</name>
</gene>
<dbReference type="InterPro" id="IPR007452">
    <property type="entry name" value="TamB_C"/>
</dbReference>
<evidence type="ECO:0000313" key="7">
    <source>
        <dbReference type="Proteomes" id="UP000037848"/>
    </source>
</evidence>
<evidence type="ECO:0000256" key="2">
    <source>
        <dbReference type="ARBA" id="ARBA00022692"/>
    </source>
</evidence>
<dbReference type="RefSeq" id="WP_054454199.1">
    <property type="nucleotide sequence ID" value="NZ_LHPH01000009.1"/>
</dbReference>
<dbReference type="GO" id="GO:0009306">
    <property type="term" value="P:protein secretion"/>
    <property type="evidence" value="ECO:0007669"/>
    <property type="project" value="InterPro"/>
</dbReference>
<keyword evidence="3" id="KW-1133">Transmembrane helix</keyword>
<evidence type="ECO:0000256" key="1">
    <source>
        <dbReference type="ARBA" id="ARBA00004167"/>
    </source>
</evidence>
<keyword evidence="4" id="KW-0472">Membrane</keyword>
<dbReference type="PANTHER" id="PTHR36985">
    <property type="entry name" value="TRANSLOCATION AND ASSEMBLY MODULE SUBUNIT TAMB"/>
    <property type="match status" value="1"/>
</dbReference>
<organism evidence="6 7">
    <name type="scientific">Pseudoalteromonas porphyrae</name>
    <dbReference type="NCBI Taxonomy" id="187330"/>
    <lineage>
        <taxon>Bacteria</taxon>
        <taxon>Pseudomonadati</taxon>
        <taxon>Pseudomonadota</taxon>
        <taxon>Gammaproteobacteria</taxon>
        <taxon>Alteromonadales</taxon>
        <taxon>Pseudoalteromonadaceae</taxon>
        <taxon>Pseudoalteromonas</taxon>
    </lineage>
</organism>
<keyword evidence="7" id="KW-1185">Reference proteome</keyword>
<dbReference type="AlphaFoldDB" id="A0A0N1MTQ1"/>
<dbReference type="EMBL" id="LHPH01000009">
    <property type="protein sequence ID" value="KPH63264.1"/>
    <property type="molecule type" value="Genomic_DNA"/>
</dbReference>
<accession>A0A0N1MTQ1</accession>
<dbReference type="Proteomes" id="UP000037848">
    <property type="component" value="Unassembled WGS sequence"/>
</dbReference>
<protein>
    <recommendedName>
        <fullName evidence="5">Translocation and assembly module TamB C-terminal domain-containing protein</fullName>
    </recommendedName>
</protein>
<name>A0A0N1MTQ1_9GAMM</name>
<sequence>MSITKKVTAVLTALLCTLVAVVFCLLFTAPGNQLIAYSANNMVDGLKIDIKKGRFLYNDPFDVKFKNESIDFTAKQLKLDLYWWRCEGLCIENISAQTINVSLAASTEPLPKISEDVQLEQSNTIELPIDIYVKRIAVPTFTLKHPSADVTVNNFILAASAAQSTVVLNNLSVAKVKVILKSVEPTPSEPLVALAALPDIHFTSALNMVVERFDVSNVNIVQEQSSHDINNINGAFSIDGPRIELTSLSADYLQWQLASQLNATLTEKTPITATISLDHPAHHIALDVSGDLHSLALDIQTQGEYPLNAQLEADLKTENFPFSINASIQQWLLDVEHNTLKINDVQLSGKGNADDYAINLIAQSQLAAYPKVQIKSVLKGGLTHIKVDDLALLANDSKATMTASASWNDGIKGQFTGYLKNLKAQYLTDTLTSDVSGQLKGAFNIEQENWQLVMNDTQLTGTLNDMAFTFASDFDINNSLHARINKFELSSGENTLALSGDVTKRWNIKGKLHLNNTIPDKLPITGVGDGSLVIAGERLEPIVNLNIAMRDLNFSDIAIEQLVLKTDFNYAADWQTNASLKVENANVLGHKIQTLAINAAGDKTDHQLQLDLDALQGKAQFELAGKFINKEWQGNLKDVLLTDNVLRFRAKPAIAININTDNGDFLVKQHCWQSENSKLCIDELNQKNQQGKLSAKLVNFDLSQIKYLLPENVITQGDLNGHINANWQGRELSALTATINSHDLVTTLINEENRYRLPLETFTINAIADAQTAQFNARLNSSVIGNINADLQVTDLTDAQNMSGTLDIDKVLLTDLQPLIGTLEQLKGAISGQVAIAGTTNSPLLSGELDVTGVNLQGEQLPVSLVDSNVNIAFDKTTAVLKGKLKDGDGGSLDLTGDIDWQGEKPAVNLSVLGKQFYVRAQQGVLFKVSPDLKISLADDTFKLAGQVVVPYGRIKIEELPEGAVQVSDDEIIVDKQVEQADVVPFNYDINLKLIVENDVRIDSFGLESKIEGDLAISLNQQTPMIATGELNLRQGTYRSFGQDLIIRTGQIGFSGSIEKPYLNIKAIRHPENTANGVIAGVTLTGNVEHPSLKVFSEPAMDQAQSLAYLLNGQPLDEGNSSSDAMLAQLLLSQGVSRSEGVVSKVGERFGFSDVSLSSKGSGDNTKVEISGYLAPDIKVKYSVGIFDSLSEVAMRYQLMSQLYIEITSNINQNVDILYKFDWE</sequence>
<dbReference type="PANTHER" id="PTHR36985:SF1">
    <property type="entry name" value="TRANSLOCATION AND ASSEMBLY MODULE SUBUNIT TAMB"/>
    <property type="match status" value="1"/>
</dbReference>
<dbReference type="PATRIC" id="fig|187330.3.peg.4110"/>